<organism evidence="2 3">
    <name type="scientific">Sandaracinus amylolyticus</name>
    <dbReference type="NCBI Taxonomy" id="927083"/>
    <lineage>
        <taxon>Bacteria</taxon>
        <taxon>Pseudomonadati</taxon>
        <taxon>Myxococcota</taxon>
        <taxon>Polyangia</taxon>
        <taxon>Polyangiales</taxon>
        <taxon>Sandaracinaceae</taxon>
        <taxon>Sandaracinus</taxon>
    </lineage>
</organism>
<evidence type="ECO:0000313" key="3">
    <source>
        <dbReference type="Proteomes" id="UP000034883"/>
    </source>
</evidence>
<dbReference type="AlphaFoldDB" id="A0A0F6W3K7"/>
<proteinExistence type="predicted"/>
<evidence type="ECO:0000313" key="2">
    <source>
        <dbReference type="EMBL" id="AKF06421.1"/>
    </source>
</evidence>
<dbReference type="KEGG" id="samy:DB32_003570"/>
<protein>
    <submittedName>
        <fullName evidence="2">Uncharacterized protein</fullName>
    </submittedName>
</protein>
<evidence type="ECO:0000256" key="1">
    <source>
        <dbReference type="SAM" id="MobiDB-lite"/>
    </source>
</evidence>
<sequence length="176" mass="19427">MSPSLPNVPTIPPPPHPVTYPDSSYSVYGVRRREGVTMNTDVAVTGYIVEIYTPPECEEGRTCPTPAAPHLWIADTRGEADESNRLMIVGYAENQAQIDEAVEQARRGRYEPPDPETGLLPIPTDFFVGNKVKVNGRFTRISGSGFNVSEGLLEYRGHETLEQSPEAQAAATQRRR</sequence>
<keyword evidence="3" id="KW-1185">Reference proteome</keyword>
<gene>
    <name evidence="2" type="ORF">DB32_003570</name>
</gene>
<dbReference type="EMBL" id="CP011125">
    <property type="protein sequence ID" value="AKF06421.1"/>
    <property type="molecule type" value="Genomic_DNA"/>
</dbReference>
<name>A0A0F6W3K7_9BACT</name>
<feature type="region of interest" description="Disordered" evidence="1">
    <location>
        <begin position="157"/>
        <end position="176"/>
    </location>
</feature>
<feature type="compositionally biased region" description="Pro residues" evidence="1">
    <location>
        <begin position="9"/>
        <end position="18"/>
    </location>
</feature>
<reference evidence="2 3" key="1">
    <citation type="submission" date="2015-03" db="EMBL/GenBank/DDBJ databases">
        <title>Genome assembly of Sandaracinus amylolyticus DSM 53668.</title>
        <authorList>
            <person name="Sharma G."/>
            <person name="Subramanian S."/>
        </authorList>
    </citation>
    <scope>NUCLEOTIDE SEQUENCE [LARGE SCALE GENOMIC DNA]</scope>
    <source>
        <strain evidence="2 3">DSM 53668</strain>
    </source>
</reference>
<accession>A0A0F6W3K7</accession>
<feature type="region of interest" description="Disordered" evidence="1">
    <location>
        <begin position="1"/>
        <end position="21"/>
    </location>
</feature>
<dbReference type="Proteomes" id="UP000034883">
    <property type="component" value="Chromosome"/>
</dbReference>